<feature type="transmembrane region" description="Helical" evidence="1">
    <location>
        <begin position="6"/>
        <end position="23"/>
    </location>
</feature>
<keyword evidence="1" id="KW-0812">Transmembrane</keyword>
<keyword evidence="1" id="KW-1133">Transmembrane helix</keyword>
<evidence type="ECO:0000256" key="1">
    <source>
        <dbReference type="SAM" id="Phobius"/>
    </source>
</evidence>
<keyword evidence="1" id="KW-0472">Membrane</keyword>
<organism evidence="2">
    <name type="scientific">viral metagenome</name>
    <dbReference type="NCBI Taxonomy" id="1070528"/>
    <lineage>
        <taxon>unclassified sequences</taxon>
        <taxon>metagenomes</taxon>
        <taxon>organismal metagenomes</taxon>
    </lineage>
</organism>
<dbReference type="AlphaFoldDB" id="A0A6C0IGV0"/>
<name>A0A6C0IGV0_9ZZZZ</name>
<protein>
    <submittedName>
        <fullName evidence="2">Uncharacterized protein</fullName>
    </submittedName>
</protein>
<sequence length="199" mass="21402">MTPSVIHIIGVFIIGLAIGLLFSKFMHMEGFQSQYAESCDSCGQVSPCQCPTPKPSKRHPHPACPECKQPNMSKYVLKTSIPPCPAVPDLSNYILKSECPPVPDLSNYVLKSSIPKQNPVILDCSKCQKTKGECPPCPRARCPEVTCPPAAKCPTCAPCPRASCPPAKVTCKADGGSDSSDSLIRPYLAPMSYRGFGME</sequence>
<dbReference type="EMBL" id="MN740182">
    <property type="protein sequence ID" value="QHT92172.1"/>
    <property type="molecule type" value="Genomic_DNA"/>
</dbReference>
<reference evidence="2" key="1">
    <citation type="journal article" date="2020" name="Nature">
        <title>Giant virus diversity and host interactions through global metagenomics.</title>
        <authorList>
            <person name="Schulz F."/>
            <person name="Roux S."/>
            <person name="Paez-Espino D."/>
            <person name="Jungbluth S."/>
            <person name="Walsh D.A."/>
            <person name="Denef V.J."/>
            <person name="McMahon K.D."/>
            <person name="Konstantinidis K.T."/>
            <person name="Eloe-Fadrosh E.A."/>
            <person name="Kyrpides N.C."/>
            <person name="Woyke T."/>
        </authorList>
    </citation>
    <scope>NUCLEOTIDE SEQUENCE</scope>
    <source>
        <strain evidence="2">GVMAG-M-3300023184-88</strain>
    </source>
</reference>
<evidence type="ECO:0000313" key="2">
    <source>
        <dbReference type="EMBL" id="QHT92172.1"/>
    </source>
</evidence>
<accession>A0A6C0IGV0</accession>
<proteinExistence type="predicted"/>